<keyword evidence="2" id="KW-0732">Signal</keyword>
<dbReference type="PANTHER" id="PTHR39210">
    <property type="entry name" value="HEPARIN-SULFATE LYASE"/>
    <property type="match status" value="1"/>
</dbReference>
<evidence type="ECO:0000256" key="3">
    <source>
        <dbReference type="ARBA" id="ARBA00022764"/>
    </source>
</evidence>
<dbReference type="PANTHER" id="PTHR39210:SF1">
    <property type="entry name" value="HEPARIN-SULFATE LYASE"/>
    <property type="match status" value="1"/>
</dbReference>
<dbReference type="SUPFAM" id="SSF48230">
    <property type="entry name" value="Chondroitin AC/alginate lyase"/>
    <property type="match status" value="1"/>
</dbReference>
<dbReference type="RefSeq" id="WP_068772739.1">
    <property type="nucleotide sequence ID" value="NZ_CP109796.1"/>
</dbReference>
<dbReference type="Gene3D" id="1.50.10.100">
    <property type="entry name" value="Chondroitin AC/alginate lyase"/>
    <property type="match status" value="1"/>
</dbReference>
<sequence>MRPHLSILALLVLFGLSPLQSFGLSSRHPCLTLTAEDAALIRENLGKYPLFDAAYQAAVTRVETALKNPIDVPQPKDAAGYTHERHKRNYLEMHAAGFLYQVTGDARYSAFVKAQLDRYAELYPTLGRHPAANKQAYGRIFWQSLNETVWLVHVAQAYDCVYDTLAPADRGRYEKNIFRPMADFLVNTQIEEFDRIHNHGTWTATAVGMIGYVMGDEKLVRQALRGSKMDGEFGYLRQIDLLFSPDGFYCEGPYYARYALMPFFLFAQVIDNNQPEMKIFEYRGGLLGKALDATLQQSWTGGAFLPINDALKEKTYHTAEMVLGVNLTYARLGHDARLLSIAREQGTVSLGAAGLEVARAIAIATGPLPAYPLHSVELSDGPDGKSGGLALLRFGPNPAKDSLAALKYTAFGMEHGHYDKLQFIYYDNGREIIPDYGAARYLNVDQKFGGRYLPENKTYAKQTVAHNTLVVDETTQYGGSYATAENEHADRHYFDAGDPDFQVASARDTAAYPGVAMQRTTAMVRDARLDYPIVVDVLRAVSGKKHRYDLPFHYEGTFLAINAELARNTTALAPLGKKHGYQHLWLEGSGETSGPVRFTWMNGSRFYTLHAAAGASTRLLFTLAGANDPNFNLRPERALILRRDAAEGGTVFTSVIEPHGDWNGTTEVTYGGTPVIEEVRVLAATDEGTVIRVTGKNKLALTLMFSNRTGDDAQAAHTLVAGEETFTWKGNAAIRR</sequence>
<proteinExistence type="predicted"/>
<dbReference type="GO" id="GO:0042597">
    <property type="term" value="C:periplasmic space"/>
    <property type="evidence" value="ECO:0007669"/>
    <property type="project" value="UniProtKB-SubCell"/>
</dbReference>
<gene>
    <name evidence="7" type="ORF">AW736_23460</name>
</gene>
<protein>
    <submittedName>
        <fullName evidence="7">Uncharacterized protein</fullName>
    </submittedName>
</protein>
<feature type="domain" description="Heparinase II/III-like C-terminal" evidence="6">
    <location>
        <begin position="381"/>
        <end position="638"/>
    </location>
</feature>
<comment type="subcellular location">
    <subcellularLocation>
        <location evidence="1">Periplasm</location>
    </subcellularLocation>
</comment>
<keyword evidence="8" id="KW-1185">Reference proteome</keyword>
<feature type="domain" description="Alginate lyase" evidence="5">
    <location>
        <begin position="68"/>
        <end position="297"/>
    </location>
</feature>
<reference evidence="7 8" key="1">
    <citation type="submission" date="2016-01" db="EMBL/GenBank/DDBJ databases">
        <title>High potential of lignocellulose degradation of a new Verrucomicrobia species.</title>
        <authorList>
            <person name="Wang Y."/>
            <person name="Shi Y."/>
            <person name="Qiu Z."/>
            <person name="Liu S."/>
            <person name="Yang H."/>
        </authorList>
    </citation>
    <scope>NUCLEOTIDE SEQUENCE [LARGE SCALE GENOMIC DNA]</scope>
    <source>
        <strain evidence="7 8">TSB47</strain>
    </source>
</reference>
<evidence type="ECO:0000313" key="8">
    <source>
        <dbReference type="Proteomes" id="UP000078486"/>
    </source>
</evidence>
<organism evidence="7 8">
    <name type="scientific">Termitidicoccus mucosus</name>
    <dbReference type="NCBI Taxonomy" id="1184151"/>
    <lineage>
        <taxon>Bacteria</taxon>
        <taxon>Pseudomonadati</taxon>
        <taxon>Verrucomicrobiota</taxon>
        <taxon>Opitutia</taxon>
        <taxon>Opitutales</taxon>
        <taxon>Opitutaceae</taxon>
        <taxon>Termitidicoccus</taxon>
    </lineage>
</organism>
<dbReference type="InterPro" id="IPR008929">
    <property type="entry name" value="Chondroitin_lyas"/>
</dbReference>
<dbReference type="Proteomes" id="UP000078486">
    <property type="component" value="Unassembled WGS sequence"/>
</dbReference>
<comment type="caution">
    <text evidence="7">The sequence shown here is derived from an EMBL/GenBank/DDBJ whole genome shotgun (WGS) entry which is preliminary data.</text>
</comment>
<dbReference type="EMBL" id="LRRQ01000174">
    <property type="protein sequence ID" value="OAM87366.1"/>
    <property type="molecule type" value="Genomic_DNA"/>
</dbReference>
<dbReference type="AlphaFoldDB" id="A0A178IEB2"/>
<name>A0A178IEB2_9BACT</name>
<evidence type="ECO:0000256" key="2">
    <source>
        <dbReference type="ARBA" id="ARBA00022729"/>
    </source>
</evidence>
<dbReference type="InterPro" id="IPR012480">
    <property type="entry name" value="Hepar_II_III_C"/>
</dbReference>
<dbReference type="Gene3D" id="2.70.98.70">
    <property type="match status" value="1"/>
</dbReference>
<accession>A0A178IEB2</accession>
<dbReference type="InterPro" id="IPR008397">
    <property type="entry name" value="Alginate_lyase_dom"/>
</dbReference>
<dbReference type="Pfam" id="PF05426">
    <property type="entry name" value="Alginate_lyase"/>
    <property type="match status" value="1"/>
</dbReference>
<dbReference type="GO" id="GO:0016829">
    <property type="term" value="F:lyase activity"/>
    <property type="evidence" value="ECO:0007669"/>
    <property type="project" value="UniProtKB-KW"/>
</dbReference>
<evidence type="ECO:0000256" key="1">
    <source>
        <dbReference type="ARBA" id="ARBA00004418"/>
    </source>
</evidence>
<evidence type="ECO:0000259" key="5">
    <source>
        <dbReference type="Pfam" id="PF05426"/>
    </source>
</evidence>
<evidence type="ECO:0000313" key="7">
    <source>
        <dbReference type="EMBL" id="OAM87366.1"/>
    </source>
</evidence>
<keyword evidence="4" id="KW-0456">Lyase</keyword>
<dbReference type="OrthoDB" id="9772435at2"/>
<evidence type="ECO:0000256" key="4">
    <source>
        <dbReference type="ARBA" id="ARBA00023239"/>
    </source>
</evidence>
<evidence type="ECO:0000259" key="6">
    <source>
        <dbReference type="Pfam" id="PF07940"/>
    </source>
</evidence>
<dbReference type="Pfam" id="PF07940">
    <property type="entry name" value="Hepar_II_III_C"/>
    <property type="match status" value="1"/>
</dbReference>
<dbReference type="STRING" id="1184151.AW736_23460"/>
<keyword evidence="3" id="KW-0574">Periplasm</keyword>